<organism evidence="1 2">
    <name type="scientific">Spiromyces aspiralis</name>
    <dbReference type="NCBI Taxonomy" id="68401"/>
    <lineage>
        <taxon>Eukaryota</taxon>
        <taxon>Fungi</taxon>
        <taxon>Fungi incertae sedis</taxon>
        <taxon>Zoopagomycota</taxon>
        <taxon>Kickxellomycotina</taxon>
        <taxon>Kickxellomycetes</taxon>
        <taxon>Kickxellales</taxon>
        <taxon>Kickxellaceae</taxon>
        <taxon>Spiromyces</taxon>
    </lineage>
</organism>
<name>A0ACC1HD62_9FUNG</name>
<protein>
    <submittedName>
        <fullName evidence="1">Uncharacterized protein</fullName>
    </submittedName>
</protein>
<evidence type="ECO:0000313" key="1">
    <source>
        <dbReference type="EMBL" id="KAJ1673271.1"/>
    </source>
</evidence>
<proteinExistence type="predicted"/>
<reference evidence="1" key="1">
    <citation type="submission" date="2022-06" db="EMBL/GenBank/DDBJ databases">
        <title>Phylogenomic reconstructions and comparative analyses of Kickxellomycotina fungi.</title>
        <authorList>
            <person name="Reynolds N.K."/>
            <person name="Stajich J.E."/>
            <person name="Barry K."/>
            <person name="Grigoriev I.V."/>
            <person name="Crous P."/>
            <person name="Smith M.E."/>
        </authorList>
    </citation>
    <scope>NUCLEOTIDE SEQUENCE</scope>
    <source>
        <strain evidence="1">RSA 2271</strain>
    </source>
</reference>
<keyword evidence="2" id="KW-1185">Reference proteome</keyword>
<sequence>MLILGKQVTFRGLVQWGIRYIRRHWWLDRVCVAFLVCLVIVFGLSYYFMNVMANVASQRSKKIQDELGQRPTLPDVGFEMISYFKKLWLTDLFDILMFIPTILLIICHQRPWRVISRTLLSWALASLIRITTVAITSVPDPRPDCEYVVGNVFTHFTLHRCGDAIYSGHTLIYIICGMVWASFSPRRWPWRLACFLVWCGAIAGSLIVLGNRAHYSIDVLLAWYIASGSWYVVAWFWYWQVTKKGRLLKIEFPMGVGRHSERDSNDLVHRRRLELGLDENGKPFDVTQLLVFADNVWRQANIPPPRPSTDSGRYREKPDDQGNDSVLPKTATPFEPVPTTRSISDKDFPGGNASLGPERIV</sequence>
<accession>A0ACC1HD62</accession>
<dbReference type="EMBL" id="JAMZIH010007164">
    <property type="protein sequence ID" value="KAJ1673271.1"/>
    <property type="molecule type" value="Genomic_DNA"/>
</dbReference>
<gene>
    <name evidence="1" type="ORF">EV182_005564</name>
</gene>
<dbReference type="Proteomes" id="UP001145114">
    <property type="component" value="Unassembled WGS sequence"/>
</dbReference>
<evidence type="ECO:0000313" key="2">
    <source>
        <dbReference type="Proteomes" id="UP001145114"/>
    </source>
</evidence>
<comment type="caution">
    <text evidence="1">The sequence shown here is derived from an EMBL/GenBank/DDBJ whole genome shotgun (WGS) entry which is preliminary data.</text>
</comment>